<comment type="similarity">
    <text evidence="1 3">Belongs to the sulfotransferase 1 family.</text>
</comment>
<dbReference type="KEGG" id="nta:107801286"/>
<dbReference type="RefSeq" id="XP_016480076.1">
    <property type="nucleotide sequence ID" value="XM_016624590.1"/>
</dbReference>
<dbReference type="Pfam" id="PF00685">
    <property type="entry name" value="Sulfotransfer_1"/>
    <property type="match status" value="1"/>
</dbReference>
<dbReference type="Gene3D" id="3.40.50.300">
    <property type="entry name" value="P-loop containing nucleotide triphosphate hydrolases"/>
    <property type="match status" value="1"/>
</dbReference>
<dbReference type="AlphaFoldDB" id="A0A1S4AU13"/>
<name>A0A1S4AU13_TOBAC</name>
<evidence type="ECO:0000259" key="4">
    <source>
        <dbReference type="Pfam" id="PF00685"/>
    </source>
</evidence>
<organism evidence="5">
    <name type="scientific">Nicotiana tabacum</name>
    <name type="common">Common tobacco</name>
    <dbReference type="NCBI Taxonomy" id="4097"/>
    <lineage>
        <taxon>Eukaryota</taxon>
        <taxon>Viridiplantae</taxon>
        <taxon>Streptophyta</taxon>
        <taxon>Embryophyta</taxon>
        <taxon>Tracheophyta</taxon>
        <taxon>Spermatophyta</taxon>
        <taxon>Magnoliopsida</taxon>
        <taxon>eudicotyledons</taxon>
        <taxon>Gunneridae</taxon>
        <taxon>Pentapetalae</taxon>
        <taxon>asterids</taxon>
        <taxon>lamiids</taxon>
        <taxon>Solanales</taxon>
        <taxon>Solanaceae</taxon>
        <taxon>Nicotianoideae</taxon>
        <taxon>Nicotianeae</taxon>
        <taxon>Nicotiana</taxon>
    </lineage>
</organism>
<evidence type="ECO:0000256" key="1">
    <source>
        <dbReference type="ARBA" id="ARBA00005771"/>
    </source>
</evidence>
<dbReference type="OrthoDB" id="205623at2759"/>
<evidence type="ECO:0000256" key="3">
    <source>
        <dbReference type="RuleBase" id="RU361155"/>
    </source>
</evidence>
<accession>A0A1S4AU13</accession>
<evidence type="ECO:0000256" key="2">
    <source>
        <dbReference type="ARBA" id="ARBA00022679"/>
    </source>
</evidence>
<keyword evidence="2 3" id="KW-0808">Transferase</keyword>
<dbReference type="InterPro" id="IPR027417">
    <property type="entry name" value="P-loop_NTPase"/>
</dbReference>
<dbReference type="SUPFAM" id="SSF52540">
    <property type="entry name" value="P-loop containing nucleoside triphosphate hydrolases"/>
    <property type="match status" value="1"/>
</dbReference>
<dbReference type="InterPro" id="IPR000863">
    <property type="entry name" value="Sulfotransferase_dom"/>
</dbReference>
<feature type="domain" description="Sulfotransferase" evidence="4">
    <location>
        <begin position="2"/>
        <end position="112"/>
    </location>
</feature>
<dbReference type="PANTHER" id="PTHR11783">
    <property type="entry name" value="SULFOTRANSFERASE SULT"/>
    <property type="match status" value="1"/>
</dbReference>
<dbReference type="OMA" id="YEHEAFF"/>
<evidence type="ECO:0000313" key="5">
    <source>
        <dbReference type="RefSeq" id="XP_016480076.1"/>
    </source>
</evidence>
<gene>
    <name evidence="5" type="primary">LOC107801286</name>
</gene>
<dbReference type="GO" id="GO:0051923">
    <property type="term" value="P:sulfation"/>
    <property type="evidence" value="ECO:0000318"/>
    <property type="project" value="GO_Central"/>
</dbReference>
<reference evidence="5" key="1">
    <citation type="submission" date="2025-08" db="UniProtKB">
        <authorList>
            <consortium name="RefSeq"/>
        </authorList>
    </citation>
    <scope>IDENTIFICATION</scope>
</reference>
<protein>
    <recommendedName>
        <fullName evidence="3">Sulfotransferase</fullName>
        <ecNumber evidence="3">2.8.2.-</ecNumber>
    </recommendedName>
</protein>
<proteinExistence type="inferred from homology"/>
<dbReference type="GO" id="GO:0008146">
    <property type="term" value="F:sulfotransferase activity"/>
    <property type="evidence" value="ECO:0000318"/>
    <property type="project" value="GO_Central"/>
</dbReference>
<dbReference type="GO" id="GO:0005737">
    <property type="term" value="C:cytoplasm"/>
    <property type="evidence" value="ECO:0000318"/>
    <property type="project" value="GO_Central"/>
</dbReference>
<sequence>MENPDKVLLLTYEDMKKDLILCLTKLAKFLDKPFCLEEEREGFVQEIVRLCSFENLSSLAVNQNGVQHLSPQFTVANRDFLRKGQVGDWKNHLTPEMAEQLDEITRQKLAGTSLIETLFAPVGPTVK</sequence>
<dbReference type="EC" id="2.8.2.-" evidence="3"/>
<dbReference type="PaxDb" id="4097-A0A1S4AU13"/>
<dbReference type="SMR" id="A0A1S4AU13"/>